<dbReference type="PANTHER" id="PTHR19303:SF16">
    <property type="entry name" value="JERKY PROTEIN HOMOLOG-LIKE"/>
    <property type="match status" value="1"/>
</dbReference>
<name>A0AAJ7BUX7_CEPCN</name>
<evidence type="ECO:0000256" key="1">
    <source>
        <dbReference type="ARBA" id="ARBA00004123"/>
    </source>
</evidence>
<comment type="similarity">
    <text evidence="2">Belongs to the tigger transposable element derived protein family.</text>
</comment>
<dbReference type="PANTHER" id="PTHR19303">
    <property type="entry name" value="TRANSPOSON"/>
    <property type="match status" value="1"/>
</dbReference>
<dbReference type="Gene3D" id="1.10.10.10">
    <property type="entry name" value="Winged helix-like DNA-binding domain superfamily/Winged helix DNA-binding domain"/>
    <property type="match status" value="1"/>
</dbReference>
<dbReference type="Proteomes" id="UP000694920">
    <property type="component" value="Unplaced"/>
</dbReference>
<gene>
    <name evidence="6" type="primary">LOC107267583</name>
</gene>
<keyword evidence="5" id="KW-1185">Reference proteome</keyword>
<dbReference type="SUPFAM" id="SSF46689">
    <property type="entry name" value="Homeodomain-like"/>
    <property type="match status" value="1"/>
</dbReference>
<accession>A0AAJ7BUX7</accession>
<dbReference type="Gene3D" id="1.10.10.60">
    <property type="entry name" value="Homeodomain-like"/>
    <property type="match status" value="1"/>
</dbReference>
<organism evidence="5 6">
    <name type="scientific">Cephus cinctus</name>
    <name type="common">Wheat stem sawfly</name>
    <dbReference type="NCBI Taxonomy" id="211228"/>
    <lineage>
        <taxon>Eukaryota</taxon>
        <taxon>Metazoa</taxon>
        <taxon>Ecdysozoa</taxon>
        <taxon>Arthropoda</taxon>
        <taxon>Hexapoda</taxon>
        <taxon>Insecta</taxon>
        <taxon>Pterygota</taxon>
        <taxon>Neoptera</taxon>
        <taxon>Endopterygota</taxon>
        <taxon>Hymenoptera</taxon>
        <taxon>Cephoidea</taxon>
        <taxon>Cephidae</taxon>
        <taxon>Cephus</taxon>
    </lineage>
</organism>
<dbReference type="RefSeq" id="XP_015594986.1">
    <property type="nucleotide sequence ID" value="XM_015739500.2"/>
</dbReference>
<dbReference type="PROSITE" id="PS51253">
    <property type="entry name" value="HTH_CENPB"/>
    <property type="match status" value="1"/>
</dbReference>
<dbReference type="AlphaFoldDB" id="A0AAJ7BUX7"/>
<sequence length="551" mass="63297">MSSDVNKKRKKNISHPLSVKQNAIKELNNGVPVSVIANNLNVTNATVMLWKKNENKLNEWLEECNSETSGGNKRMRKDENNIIDRIMWMWFREKRACGLPLHAALIQVQANYFHEALELQDKFEASNEWLCRWQKRHDIQSVTVCGEKLSANTDAVQSLKIDLNNYIEAKGLTLDQVFYCDITRLNFKMLPRTILSAKYEEEVLGFKGNKERITIMACSNASGSLKLPLAVIGKFERPRAIKDLKVLPVYYKNQKNAWMTAQIFSEWFENEFVPAVIKFLQIKGLQLKAVLYFDNCSAHPTTLSKGNVITRFLPLNTTSLTQPMDQNCLQTLKSYYRQYLMVYLLQYINSGGSEDTLSGGLKKITIRNVIFWIASAWQRVSVETIKKSWNKLLSNIDNTGANNDNCTITHTTMDDESILETSQTTERDQKNQLMALSQKFQEALKVLDIDVELSHVDLWLNCTTKMSPEECYDDNEILQIFRGELNLNKKNFENNNSKNVNKEISVAQGYNAIKTAVEYCQNNNKYSSEIIMALHRAQEIVTNEFLLNSKN</sequence>
<dbReference type="GO" id="GO:0003677">
    <property type="term" value="F:DNA binding"/>
    <property type="evidence" value="ECO:0007669"/>
    <property type="project" value="UniProtKB-KW"/>
</dbReference>
<evidence type="ECO:0000313" key="5">
    <source>
        <dbReference type="Proteomes" id="UP000694920"/>
    </source>
</evidence>
<reference evidence="6" key="1">
    <citation type="submission" date="2025-08" db="UniProtKB">
        <authorList>
            <consortium name="RefSeq"/>
        </authorList>
    </citation>
    <scope>IDENTIFICATION</scope>
</reference>
<dbReference type="InterPro" id="IPR050863">
    <property type="entry name" value="CenT-Element_Derived"/>
</dbReference>
<evidence type="ECO:0000259" key="4">
    <source>
        <dbReference type="PROSITE" id="PS51253"/>
    </source>
</evidence>
<keyword evidence="3" id="KW-0238">DNA-binding</keyword>
<dbReference type="InterPro" id="IPR036388">
    <property type="entry name" value="WH-like_DNA-bd_sf"/>
</dbReference>
<dbReference type="InterPro" id="IPR006600">
    <property type="entry name" value="HTH_CenpB_DNA-bd_dom"/>
</dbReference>
<protein>
    <submittedName>
        <fullName evidence="6">Tigger transposable element-derived protein 2</fullName>
    </submittedName>
</protein>
<dbReference type="InterPro" id="IPR009057">
    <property type="entry name" value="Homeodomain-like_sf"/>
</dbReference>
<comment type="subcellular location">
    <subcellularLocation>
        <location evidence="1">Nucleus</location>
    </subcellularLocation>
</comment>
<dbReference type="InterPro" id="IPR004875">
    <property type="entry name" value="DDE_SF_endonuclease_dom"/>
</dbReference>
<dbReference type="GeneID" id="107267583"/>
<evidence type="ECO:0000256" key="2">
    <source>
        <dbReference type="ARBA" id="ARBA00010881"/>
    </source>
</evidence>
<proteinExistence type="inferred from homology"/>
<dbReference type="Pfam" id="PF03184">
    <property type="entry name" value="DDE_1"/>
    <property type="match status" value="1"/>
</dbReference>
<dbReference type="Pfam" id="PF03221">
    <property type="entry name" value="HTH_Tnp_Tc5"/>
    <property type="match status" value="1"/>
</dbReference>
<dbReference type="KEGG" id="ccin:107267583"/>
<feature type="domain" description="HTH CENPB-type" evidence="4">
    <location>
        <begin position="71"/>
        <end position="143"/>
    </location>
</feature>
<dbReference type="GO" id="GO:0005634">
    <property type="term" value="C:nucleus"/>
    <property type="evidence" value="ECO:0007669"/>
    <property type="project" value="UniProtKB-SubCell"/>
</dbReference>
<dbReference type="SMART" id="SM00674">
    <property type="entry name" value="CENPB"/>
    <property type="match status" value="1"/>
</dbReference>
<evidence type="ECO:0000256" key="3">
    <source>
        <dbReference type="ARBA" id="ARBA00023125"/>
    </source>
</evidence>
<evidence type="ECO:0000313" key="6">
    <source>
        <dbReference type="RefSeq" id="XP_015594986.1"/>
    </source>
</evidence>